<dbReference type="GO" id="GO:0000976">
    <property type="term" value="F:transcription cis-regulatory region binding"/>
    <property type="evidence" value="ECO:0007669"/>
    <property type="project" value="TreeGrafter"/>
</dbReference>
<dbReference type="AlphaFoldDB" id="A0A3E2MMW0"/>
<dbReference type="InterPro" id="IPR001647">
    <property type="entry name" value="HTH_TetR"/>
</dbReference>
<evidence type="ECO:0000259" key="5">
    <source>
        <dbReference type="PROSITE" id="PS50977"/>
    </source>
</evidence>
<dbReference type="PANTHER" id="PTHR30055:SF234">
    <property type="entry name" value="HTH-TYPE TRANSCRIPTIONAL REGULATOR BETI"/>
    <property type="match status" value="1"/>
</dbReference>
<feature type="domain" description="HTH tetR-type" evidence="5">
    <location>
        <begin position="2"/>
        <end position="60"/>
    </location>
</feature>
<keyword evidence="3" id="KW-0804">Transcription</keyword>
<evidence type="ECO:0000313" key="6">
    <source>
        <dbReference type="EMBL" id="RFZ32115.1"/>
    </source>
</evidence>
<evidence type="ECO:0000313" key="7">
    <source>
        <dbReference type="Proteomes" id="UP000257451"/>
    </source>
</evidence>
<comment type="caution">
    <text evidence="6">The sequence shown here is derived from an EMBL/GenBank/DDBJ whole genome shotgun (WGS) entry which is preliminary data.</text>
</comment>
<keyword evidence="1" id="KW-0805">Transcription regulation</keyword>
<dbReference type="EMBL" id="PEDF01000220">
    <property type="protein sequence ID" value="RFZ32115.1"/>
    <property type="molecule type" value="Genomic_DNA"/>
</dbReference>
<dbReference type="PANTHER" id="PTHR30055">
    <property type="entry name" value="HTH-TYPE TRANSCRIPTIONAL REGULATOR RUTR"/>
    <property type="match status" value="1"/>
</dbReference>
<sequence length="180" mass="19860">MSVDRDRILREAAECLGKRPTATQDEIAAAVGVSRATLHRHFAKRGALLEALDRLAISQLGEAMTISRCQEGPAAEALQRLVAACRPVSGYLRLLYIRAQDFESDQLTEGWAEIDAQLRQLFLRGQRSGEFRRDLPTLWLNQAFFSLVAGAGRSANTGRIARSDFTGMVTELLLRGARSS</sequence>
<accession>A0A3E2MMW0</accession>
<evidence type="ECO:0000256" key="2">
    <source>
        <dbReference type="ARBA" id="ARBA00023125"/>
    </source>
</evidence>
<proteinExistence type="predicted"/>
<evidence type="ECO:0000256" key="3">
    <source>
        <dbReference type="ARBA" id="ARBA00023163"/>
    </source>
</evidence>
<dbReference type="GO" id="GO:0003700">
    <property type="term" value="F:DNA-binding transcription factor activity"/>
    <property type="evidence" value="ECO:0007669"/>
    <property type="project" value="TreeGrafter"/>
</dbReference>
<keyword evidence="2 4" id="KW-0238">DNA-binding</keyword>
<dbReference type="Gene3D" id="1.10.357.10">
    <property type="entry name" value="Tetracycline Repressor, domain 2"/>
    <property type="match status" value="1"/>
</dbReference>
<reference evidence="6 7" key="1">
    <citation type="journal article" date="2018" name="Sci. Rep.">
        <title>Extensive genomic diversity among Mycobacterium marinum strains revealed by whole genome sequencing.</title>
        <authorList>
            <person name="Das S."/>
            <person name="Pettersson B.M."/>
            <person name="Behra P.R."/>
            <person name="Mallick A."/>
            <person name="Cheramie M."/>
            <person name="Ramesh M."/>
            <person name="Shirreff L."/>
            <person name="DuCote T."/>
            <person name="Dasgupta S."/>
            <person name="Ennis D.G."/>
            <person name="Kirsebom L.A."/>
        </authorList>
    </citation>
    <scope>NUCLEOTIDE SEQUENCE [LARGE SCALE GENOMIC DNA]</scope>
    <source>
        <strain evidence="6 7">Davis1</strain>
    </source>
</reference>
<dbReference type="InterPro" id="IPR050109">
    <property type="entry name" value="HTH-type_TetR-like_transc_reg"/>
</dbReference>
<dbReference type="InterPro" id="IPR009057">
    <property type="entry name" value="Homeodomain-like_sf"/>
</dbReference>
<evidence type="ECO:0000256" key="4">
    <source>
        <dbReference type="PROSITE-ProRule" id="PRU00335"/>
    </source>
</evidence>
<gene>
    <name evidence="6" type="ORF">DAVIS_05485</name>
</gene>
<dbReference type="SUPFAM" id="SSF48498">
    <property type="entry name" value="Tetracyclin repressor-like, C-terminal domain"/>
    <property type="match status" value="1"/>
</dbReference>
<dbReference type="Proteomes" id="UP000257451">
    <property type="component" value="Unassembled WGS sequence"/>
</dbReference>
<dbReference type="SUPFAM" id="SSF46689">
    <property type="entry name" value="Homeodomain-like"/>
    <property type="match status" value="1"/>
</dbReference>
<name>A0A3E2MMW0_MYCMR</name>
<dbReference type="RefSeq" id="WP_036449939.1">
    <property type="nucleotide sequence ID" value="NZ_BQLB01000245.1"/>
</dbReference>
<organism evidence="6 7">
    <name type="scientific">Mycobacterium marinum</name>
    <dbReference type="NCBI Taxonomy" id="1781"/>
    <lineage>
        <taxon>Bacteria</taxon>
        <taxon>Bacillati</taxon>
        <taxon>Actinomycetota</taxon>
        <taxon>Actinomycetes</taxon>
        <taxon>Mycobacteriales</taxon>
        <taxon>Mycobacteriaceae</taxon>
        <taxon>Mycobacterium</taxon>
        <taxon>Mycobacterium ulcerans group</taxon>
    </lineage>
</organism>
<feature type="DNA-binding region" description="H-T-H motif" evidence="4">
    <location>
        <begin position="23"/>
        <end position="42"/>
    </location>
</feature>
<evidence type="ECO:0000256" key="1">
    <source>
        <dbReference type="ARBA" id="ARBA00023015"/>
    </source>
</evidence>
<dbReference type="PROSITE" id="PS50977">
    <property type="entry name" value="HTH_TETR_2"/>
    <property type="match status" value="1"/>
</dbReference>
<protein>
    <submittedName>
        <fullName evidence="6">Division inhibitor protein</fullName>
    </submittedName>
</protein>
<dbReference type="Pfam" id="PF00440">
    <property type="entry name" value="TetR_N"/>
    <property type="match status" value="1"/>
</dbReference>
<dbReference type="InterPro" id="IPR036271">
    <property type="entry name" value="Tet_transcr_reg_TetR-rel_C_sf"/>
</dbReference>